<organism evidence="2 3">
    <name type="scientific">Nocardia mangyaensis</name>
    <dbReference type="NCBI Taxonomy" id="2213200"/>
    <lineage>
        <taxon>Bacteria</taxon>
        <taxon>Bacillati</taxon>
        <taxon>Actinomycetota</taxon>
        <taxon>Actinomycetes</taxon>
        <taxon>Mycobacteriales</taxon>
        <taxon>Nocardiaceae</taxon>
        <taxon>Nocardia</taxon>
    </lineage>
</organism>
<dbReference type="KEGG" id="nsl:BOX37_22475"/>
<protein>
    <recommendedName>
        <fullName evidence="1">DUF1508 domain-containing protein</fullName>
    </recommendedName>
</protein>
<dbReference type="InterPro" id="IPR010879">
    <property type="entry name" value="DUF1508"/>
</dbReference>
<dbReference type="InterPro" id="IPR036913">
    <property type="entry name" value="YegP-like_sf"/>
</dbReference>
<dbReference type="EMBL" id="CP018082">
    <property type="protein sequence ID" value="APE36232.1"/>
    <property type="molecule type" value="Genomic_DNA"/>
</dbReference>
<sequence length="71" mass="7442">MEIIGIVLVPVRLARGLKAGNGEIIAAYGSKESAKKGISSVQTNAVGAAIVDTTTTYKHRISKDRRSALST</sequence>
<dbReference type="AlphaFoldDB" id="A0A1J0VVY6"/>
<dbReference type="Pfam" id="PF07411">
    <property type="entry name" value="DUF1508"/>
    <property type="match status" value="1"/>
</dbReference>
<gene>
    <name evidence="2" type="ORF">BOX37_22475</name>
</gene>
<dbReference type="Gene3D" id="2.30.29.80">
    <property type="match status" value="1"/>
</dbReference>
<evidence type="ECO:0000313" key="3">
    <source>
        <dbReference type="Proteomes" id="UP000183810"/>
    </source>
</evidence>
<accession>A0A1J0VVY6</accession>
<proteinExistence type="predicted"/>
<dbReference type="Proteomes" id="UP000183810">
    <property type="component" value="Chromosome"/>
</dbReference>
<keyword evidence="3" id="KW-1185">Reference proteome</keyword>
<name>A0A1J0VVY6_9NOCA</name>
<feature type="domain" description="DUF1508" evidence="1">
    <location>
        <begin position="17"/>
        <end position="52"/>
    </location>
</feature>
<evidence type="ECO:0000313" key="2">
    <source>
        <dbReference type="EMBL" id="APE36232.1"/>
    </source>
</evidence>
<reference evidence="2" key="1">
    <citation type="submission" date="2016-11" db="EMBL/GenBank/DDBJ databases">
        <authorList>
            <person name="Jaros S."/>
            <person name="Januszkiewicz K."/>
            <person name="Wedrychowicz H."/>
        </authorList>
    </citation>
    <scope>NUCLEOTIDE SEQUENCE [LARGE SCALE GENOMIC DNA]</scope>
    <source>
        <strain evidence="2">Y48</strain>
    </source>
</reference>
<evidence type="ECO:0000259" key="1">
    <source>
        <dbReference type="Pfam" id="PF07411"/>
    </source>
</evidence>
<dbReference type="SUPFAM" id="SSF160113">
    <property type="entry name" value="YegP-like"/>
    <property type="match status" value="1"/>
</dbReference>